<comment type="caution">
    <text evidence="2">The sequence shown here is derived from an EMBL/GenBank/DDBJ whole genome shotgun (WGS) entry which is preliminary data.</text>
</comment>
<dbReference type="InterPro" id="IPR021122">
    <property type="entry name" value="RNA_ligase_dom_REL/Rnl2"/>
</dbReference>
<dbReference type="Pfam" id="PF09414">
    <property type="entry name" value="RNA_ligase"/>
    <property type="match status" value="1"/>
</dbReference>
<dbReference type="RefSeq" id="WP_109937462.1">
    <property type="nucleotide sequence ID" value="NZ_QGHP01000079.1"/>
</dbReference>
<dbReference type="Proteomes" id="UP000245980">
    <property type="component" value="Unassembled WGS sequence"/>
</dbReference>
<reference evidence="2 3" key="1">
    <citation type="journal article" date="2018" name="Front. Microbiol.">
        <title>Comparative Genomics of the Herbivore Gut Symbiont Lactobacillus reuteri Reveals Genetic Diversity and Lifestyle Adaptation.</title>
        <authorList>
            <person name="Zhao J."/>
        </authorList>
    </citation>
    <scope>NUCLEOTIDE SEQUENCE [LARGE SCALE GENOMIC DNA]</scope>
    <source>
        <strain evidence="2 3">LR10</strain>
    </source>
</reference>
<evidence type="ECO:0000259" key="1">
    <source>
        <dbReference type="Pfam" id="PF09414"/>
    </source>
</evidence>
<gene>
    <name evidence="2" type="ORF">DKZ22_11665</name>
</gene>
<dbReference type="Gene3D" id="3.30.470.30">
    <property type="entry name" value="DNA ligase/mRNA capping enzyme"/>
    <property type="match status" value="1"/>
</dbReference>
<sequence length="316" mass="37173">MAVELTYRKFPKIYRLEQEEANSKHEGVASLLEQNKAGNYYVATEKIDGANSCIEVLKRDGKIDFAIYSHRQRLSEDNTLRGFYEYAQEVLIPKLMEFYKNIDEAHDYLYGEWLVSHRVEYQQKMYNHWYFFSFYDDLFGHEYNFFERTAFADRVGLRQPNVVSMANYTLTKEDIKTMVGRSMITKEPDHGEGIVIECDGVRAKVVSDKFKETRKQKKPQPSQTESEKFIDETITEARITKMIEKFKDENLLPDVIDFEHFGDIARPLANALWNDVIEEEGSNAPELFDVKKARKRLNKIISKYVRELIENEMMSV</sequence>
<feature type="domain" description="RNA ligase" evidence="1">
    <location>
        <begin position="40"/>
        <end position="198"/>
    </location>
</feature>
<accession>A0A855X901</accession>
<dbReference type="EMBL" id="QGHT01000104">
    <property type="protein sequence ID" value="PWT39153.1"/>
    <property type="molecule type" value="Genomic_DNA"/>
</dbReference>
<protein>
    <recommendedName>
        <fullName evidence="1">RNA ligase domain-containing protein</fullName>
    </recommendedName>
</protein>
<evidence type="ECO:0000313" key="3">
    <source>
        <dbReference type="Proteomes" id="UP000245980"/>
    </source>
</evidence>
<evidence type="ECO:0000313" key="2">
    <source>
        <dbReference type="EMBL" id="PWT39153.1"/>
    </source>
</evidence>
<dbReference type="AlphaFoldDB" id="A0A855X901"/>
<dbReference type="SUPFAM" id="SSF56091">
    <property type="entry name" value="DNA ligase/mRNA capping enzyme, catalytic domain"/>
    <property type="match status" value="1"/>
</dbReference>
<proteinExistence type="predicted"/>
<name>A0A855X901_LIMRT</name>
<organism evidence="2 3">
    <name type="scientific">Limosilactobacillus reuteri</name>
    <name type="common">Lactobacillus reuteri</name>
    <dbReference type="NCBI Taxonomy" id="1598"/>
    <lineage>
        <taxon>Bacteria</taxon>
        <taxon>Bacillati</taxon>
        <taxon>Bacillota</taxon>
        <taxon>Bacilli</taxon>
        <taxon>Lactobacillales</taxon>
        <taxon>Lactobacillaceae</taxon>
        <taxon>Limosilactobacillus</taxon>
    </lineage>
</organism>